<feature type="domain" description="ABC transmembrane type-1" evidence="8">
    <location>
        <begin position="89"/>
        <end position="307"/>
    </location>
</feature>
<evidence type="ECO:0000256" key="3">
    <source>
        <dbReference type="ARBA" id="ARBA00022475"/>
    </source>
</evidence>
<dbReference type="EMBL" id="BMQM01000012">
    <property type="protein sequence ID" value="GGR59041.1"/>
    <property type="molecule type" value="Genomic_DNA"/>
</dbReference>
<keyword evidence="2 7" id="KW-0813">Transport</keyword>
<accession>A0ABQ2RVM8</accession>
<gene>
    <name evidence="9" type="ORF">GCM10008959_21080</name>
</gene>
<dbReference type="Pfam" id="PF00528">
    <property type="entry name" value="BPD_transp_1"/>
    <property type="match status" value="1"/>
</dbReference>
<evidence type="ECO:0000256" key="7">
    <source>
        <dbReference type="RuleBase" id="RU363032"/>
    </source>
</evidence>
<name>A0ABQ2RVM8_9DEIO</name>
<evidence type="ECO:0000259" key="8">
    <source>
        <dbReference type="PROSITE" id="PS50928"/>
    </source>
</evidence>
<feature type="transmembrane region" description="Helical" evidence="7">
    <location>
        <begin position="127"/>
        <end position="151"/>
    </location>
</feature>
<dbReference type="PROSITE" id="PS50928">
    <property type="entry name" value="ABC_TM1"/>
    <property type="match status" value="1"/>
</dbReference>
<evidence type="ECO:0000256" key="1">
    <source>
        <dbReference type="ARBA" id="ARBA00004651"/>
    </source>
</evidence>
<evidence type="ECO:0000313" key="9">
    <source>
        <dbReference type="EMBL" id="GGR59041.1"/>
    </source>
</evidence>
<keyword evidence="10" id="KW-1185">Reference proteome</keyword>
<evidence type="ECO:0000256" key="4">
    <source>
        <dbReference type="ARBA" id="ARBA00022692"/>
    </source>
</evidence>
<feature type="transmembrane region" description="Helical" evidence="7">
    <location>
        <begin position="93"/>
        <end position="115"/>
    </location>
</feature>
<dbReference type="PANTHER" id="PTHR30193">
    <property type="entry name" value="ABC TRANSPORTER PERMEASE PROTEIN"/>
    <property type="match status" value="1"/>
</dbReference>
<dbReference type="CDD" id="cd06261">
    <property type="entry name" value="TM_PBP2"/>
    <property type="match status" value="1"/>
</dbReference>
<dbReference type="InterPro" id="IPR000515">
    <property type="entry name" value="MetI-like"/>
</dbReference>
<keyword evidence="5 7" id="KW-1133">Transmembrane helix</keyword>
<comment type="caution">
    <text evidence="9">The sequence shown here is derived from an EMBL/GenBank/DDBJ whole genome shotgun (WGS) entry which is preliminary data.</text>
</comment>
<dbReference type="SUPFAM" id="SSF161098">
    <property type="entry name" value="MetI-like"/>
    <property type="match status" value="1"/>
</dbReference>
<evidence type="ECO:0000256" key="6">
    <source>
        <dbReference type="ARBA" id="ARBA00023136"/>
    </source>
</evidence>
<keyword evidence="4 7" id="KW-0812">Transmembrane</keyword>
<protein>
    <recommendedName>
        <fullName evidence="8">ABC transmembrane type-1 domain-containing protein</fullName>
    </recommendedName>
</protein>
<comment type="similarity">
    <text evidence="7">Belongs to the binding-protein-dependent transport system permease family.</text>
</comment>
<dbReference type="InterPro" id="IPR051393">
    <property type="entry name" value="ABC_transporter_permease"/>
</dbReference>
<sequence length="321" mass="35714">MSIQTRPVRTAAARTTRAPGRRGRRQEWLWCYLFLTPFLLTFLAFTAWPALATLTWAFTDFRLPSRGLNFTGLANFQELARDPLYWRSFANTLIFALGNAALKLPLSLVLAVLLTRRWIWGKRAFRTVYFLPVLVPTAVAGLIFSFLLNPLNGSIPAVLRDLGWIDLRDNLFFGSHAATMMTLIGVSVWQILGQYLIYWIAALEGIPDSLSEAAQIDGASFWQELWFVTLPAIKPFAFIITLLGLVNAFGVFGIVLTLTGGGPGTQSSVMQLWVYSQAFTQTPARYGYISAGSLIFGLLIVTLLVIQTVVTRRQGTPEARA</sequence>
<feature type="transmembrane region" description="Helical" evidence="7">
    <location>
        <begin position="236"/>
        <end position="258"/>
    </location>
</feature>
<keyword evidence="6 7" id="KW-0472">Membrane</keyword>
<dbReference type="PANTHER" id="PTHR30193:SF37">
    <property type="entry name" value="INNER MEMBRANE ABC TRANSPORTER PERMEASE PROTEIN YCJO"/>
    <property type="match status" value="1"/>
</dbReference>
<proteinExistence type="inferred from homology"/>
<reference evidence="10" key="1">
    <citation type="journal article" date="2019" name="Int. J. Syst. Evol. Microbiol.">
        <title>The Global Catalogue of Microorganisms (GCM) 10K type strain sequencing project: providing services to taxonomists for standard genome sequencing and annotation.</title>
        <authorList>
            <consortium name="The Broad Institute Genomics Platform"/>
            <consortium name="The Broad Institute Genome Sequencing Center for Infectious Disease"/>
            <person name="Wu L."/>
            <person name="Ma J."/>
        </authorList>
    </citation>
    <scope>NUCLEOTIDE SEQUENCE [LARGE SCALE GENOMIC DNA]</scope>
    <source>
        <strain evidence="10">JCM 31404</strain>
    </source>
</reference>
<evidence type="ECO:0000256" key="5">
    <source>
        <dbReference type="ARBA" id="ARBA00022989"/>
    </source>
</evidence>
<comment type="subcellular location">
    <subcellularLocation>
        <location evidence="1 7">Cell membrane</location>
        <topology evidence="1 7">Multi-pass membrane protein</topology>
    </subcellularLocation>
</comment>
<evidence type="ECO:0000256" key="2">
    <source>
        <dbReference type="ARBA" id="ARBA00022448"/>
    </source>
</evidence>
<feature type="transmembrane region" description="Helical" evidence="7">
    <location>
        <begin position="171"/>
        <end position="192"/>
    </location>
</feature>
<feature type="transmembrane region" description="Helical" evidence="7">
    <location>
        <begin position="286"/>
        <end position="306"/>
    </location>
</feature>
<dbReference type="RefSeq" id="WP_189064939.1">
    <property type="nucleotide sequence ID" value="NZ_BMQM01000012.1"/>
</dbReference>
<feature type="transmembrane region" description="Helical" evidence="7">
    <location>
        <begin position="29"/>
        <end position="58"/>
    </location>
</feature>
<organism evidence="9 10">
    <name type="scientific">Deinococcus seoulensis</name>
    <dbReference type="NCBI Taxonomy" id="1837379"/>
    <lineage>
        <taxon>Bacteria</taxon>
        <taxon>Thermotogati</taxon>
        <taxon>Deinococcota</taxon>
        <taxon>Deinococci</taxon>
        <taxon>Deinococcales</taxon>
        <taxon>Deinococcaceae</taxon>
        <taxon>Deinococcus</taxon>
    </lineage>
</organism>
<keyword evidence="3" id="KW-1003">Cell membrane</keyword>
<evidence type="ECO:0000313" key="10">
    <source>
        <dbReference type="Proteomes" id="UP000634308"/>
    </source>
</evidence>
<dbReference type="Proteomes" id="UP000634308">
    <property type="component" value="Unassembled WGS sequence"/>
</dbReference>
<dbReference type="Gene3D" id="1.10.3720.10">
    <property type="entry name" value="MetI-like"/>
    <property type="match status" value="1"/>
</dbReference>
<dbReference type="InterPro" id="IPR035906">
    <property type="entry name" value="MetI-like_sf"/>
</dbReference>